<organism evidence="2 3">
    <name type="scientific">Podospora bellae-mahoneyi</name>
    <dbReference type="NCBI Taxonomy" id="2093777"/>
    <lineage>
        <taxon>Eukaryota</taxon>
        <taxon>Fungi</taxon>
        <taxon>Dikarya</taxon>
        <taxon>Ascomycota</taxon>
        <taxon>Pezizomycotina</taxon>
        <taxon>Sordariomycetes</taxon>
        <taxon>Sordariomycetidae</taxon>
        <taxon>Sordariales</taxon>
        <taxon>Podosporaceae</taxon>
        <taxon>Podospora</taxon>
    </lineage>
</organism>
<feature type="compositionally biased region" description="Polar residues" evidence="1">
    <location>
        <begin position="252"/>
        <end position="263"/>
    </location>
</feature>
<dbReference type="EMBL" id="JAFFGZ010000005">
    <property type="protein sequence ID" value="KAK4644702.1"/>
    <property type="molecule type" value="Genomic_DNA"/>
</dbReference>
<feature type="compositionally biased region" description="Low complexity" evidence="1">
    <location>
        <begin position="96"/>
        <end position="107"/>
    </location>
</feature>
<reference evidence="2 3" key="1">
    <citation type="journal article" date="2023" name="bioRxiv">
        <title>High-quality genome assemblies of four members of thePodospora anserinaspecies complex.</title>
        <authorList>
            <person name="Ament-Velasquez S.L."/>
            <person name="Vogan A.A."/>
            <person name="Wallerman O."/>
            <person name="Hartmann F."/>
            <person name="Gautier V."/>
            <person name="Silar P."/>
            <person name="Giraud T."/>
            <person name="Johannesson H."/>
        </authorList>
    </citation>
    <scope>NUCLEOTIDE SEQUENCE [LARGE SCALE GENOMIC DNA]</scope>
    <source>
        <strain evidence="2 3">CBS 112042</strain>
    </source>
</reference>
<feature type="region of interest" description="Disordered" evidence="1">
    <location>
        <begin position="46"/>
        <end position="150"/>
    </location>
</feature>
<sequence>MDVAYNQHSSFRRKSRSSGNLTHLSLAPLTSKLPIHDAHDILNDNDLTTPTSAPPTVTSYSYLQGKSAPTTPRLLSRSPGPNNRSASVSGARKSRSSVSLAKSKSSSHLPHNQSRASHRQSSTSLHTSPTTPRHRSSHHPNQLRQTDRSDSDWLLRCGSIISLETRESKGQAWLSTRASSTSLAGHSPQDAEDEAFERELAREREELVYGSRHTPRHLSRHASRRSSVHLDGNDDNISSPAYSRFRSRSHSRVGSMTPGGSSHRMTTFVEDYFNSNGPGSTPVAENPDDEIAGPDFVNFDEELENYTVDDAEFVTGDGAEDEAYVRKLVKGTGNGGVGSWFGHVLGVKLFAVEEDDEEESEDDYDGETTDGEGSRHEMERRVSCLRRLEGQNMKTMVDESIPPPRENEGGWHDAAWLLTVASKVLL</sequence>
<feature type="region of interest" description="Disordered" evidence="1">
    <location>
        <begin position="353"/>
        <end position="379"/>
    </location>
</feature>
<gene>
    <name evidence="2" type="ORF">QC761_307210</name>
</gene>
<feature type="compositionally biased region" description="Polar residues" evidence="1">
    <location>
        <begin position="79"/>
        <end position="88"/>
    </location>
</feature>
<keyword evidence="3" id="KW-1185">Reference proteome</keyword>
<dbReference type="Proteomes" id="UP001322138">
    <property type="component" value="Unassembled WGS sequence"/>
</dbReference>
<proteinExistence type="predicted"/>
<dbReference type="Pfam" id="PF13136">
    <property type="entry name" value="DUF3984"/>
    <property type="match status" value="1"/>
</dbReference>
<dbReference type="RefSeq" id="XP_062733678.1">
    <property type="nucleotide sequence ID" value="XM_062877861.1"/>
</dbReference>
<feature type="compositionally biased region" description="Low complexity" evidence="1">
    <location>
        <begin position="121"/>
        <end position="131"/>
    </location>
</feature>
<evidence type="ECO:0000256" key="1">
    <source>
        <dbReference type="SAM" id="MobiDB-lite"/>
    </source>
</evidence>
<evidence type="ECO:0000313" key="3">
    <source>
        <dbReference type="Proteomes" id="UP001322138"/>
    </source>
</evidence>
<protein>
    <submittedName>
        <fullName evidence="2">Uncharacterized protein</fullName>
    </submittedName>
</protein>
<comment type="caution">
    <text evidence="2">The sequence shown here is derived from an EMBL/GenBank/DDBJ whole genome shotgun (WGS) entry which is preliminary data.</text>
</comment>
<feature type="compositionally biased region" description="Low complexity" evidence="1">
    <location>
        <begin position="48"/>
        <end position="61"/>
    </location>
</feature>
<feature type="compositionally biased region" description="Basic residues" evidence="1">
    <location>
        <begin position="213"/>
        <end position="227"/>
    </location>
</feature>
<name>A0ABR0FN25_9PEZI</name>
<accession>A0ABR0FN25</accession>
<dbReference type="InterPro" id="IPR025040">
    <property type="entry name" value="DUF3984"/>
</dbReference>
<evidence type="ECO:0000313" key="2">
    <source>
        <dbReference type="EMBL" id="KAK4644702.1"/>
    </source>
</evidence>
<feature type="compositionally biased region" description="Acidic residues" evidence="1">
    <location>
        <begin position="353"/>
        <end position="370"/>
    </location>
</feature>
<dbReference type="GeneID" id="87897343"/>
<feature type="region of interest" description="Disordered" evidence="1">
    <location>
        <begin position="207"/>
        <end position="263"/>
    </location>
</feature>